<name>A0A261F064_9BIFI</name>
<feature type="compositionally biased region" description="Basic residues" evidence="1">
    <location>
        <begin position="172"/>
        <end position="185"/>
    </location>
</feature>
<keyword evidence="3" id="KW-1185">Reference proteome</keyword>
<reference evidence="2 3" key="1">
    <citation type="journal article" date="2017" name="BMC Genomics">
        <title>Comparative genomic and phylogenomic analyses of the Bifidobacteriaceae family.</title>
        <authorList>
            <person name="Lugli G.A."/>
            <person name="Milani C."/>
            <person name="Turroni F."/>
            <person name="Duranti S."/>
            <person name="Mancabelli L."/>
            <person name="Mangifesta M."/>
            <person name="Ferrario C."/>
            <person name="Modesto M."/>
            <person name="Mattarelli P."/>
            <person name="Jiri K."/>
            <person name="van Sinderen D."/>
            <person name="Ventura M."/>
        </authorList>
    </citation>
    <scope>NUCLEOTIDE SEQUENCE [LARGE SCALE GENOMIC DNA]</scope>
    <source>
        <strain evidence="2 3">DSM 24742</strain>
    </source>
</reference>
<sequence>MPWRSVSAGGIRQRESIQHDGTFAKSGRRGASTIFPTIFPSSDRGMGPMAKNPRHETRRPAVGAAPFGKTILMANFPRHKVPKRTAWRVAAGKSWFMAKNPHHEPPRFHSNLVHRTQTLTLNASDPENRRPDRARPPSVRTNAHTERLRPRKPPPRPGSTALSVRERSHSTPLHHHTARRRAPWRRKLSDTPLRLRLIPVMMAPFTVTRVGACRHMSAHRPSYGLRIGTATEGARYGSLPDDAIPGDFDGECG</sequence>
<dbReference type="Proteomes" id="UP000216725">
    <property type="component" value="Unassembled WGS sequence"/>
</dbReference>
<evidence type="ECO:0000313" key="2">
    <source>
        <dbReference type="EMBL" id="OZG52497.1"/>
    </source>
</evidence>
<evidence type="ECO:0000256" key="1">
    <source>
        <dbReference type="SAM" id="MobiDB-lite"/>
    </source>
</evidence>
<dbReference type="AlphaFoldDB" id="A0A261F064"/>
<dbReference type="EMBL" id="MWWR01000003">
    <property type="protein sequence ID" value="OZG52497.1"/>
    <property type="molecule type" value="Genomic_DNA"/>
</dbReference>
<evidence type="ECO:0000313" key="3">
    <source>
        <dbReference type="Proteomes" id="UP000216725"/>
    </source>
</evidence>
<comment type="caution">
    <text evidence="2">The sequence shown here is derived from an EMBL/GenBank/DDBJ whole genome shotgun (WGS) entry which is preliminary data.</text>
</comment>
<protein>
    <submittedName>
        <fullName evidence="2">Uncharacterized protein</fullName>
    </submittedName>
</protein>
<feature type="region of interest" description="Disordered" evidence="1">
    <location>
        <begin position="1"/>
        <end position="64"/>
    </location>
</feature>
<gene>
    <name evidence="2" type="ORF">PSRA_0229</name>
</gene>
<accession>A0A261F064</accession>
<feature type="compositionally biased region" description="Basic and acidic residues" evidence="1">
    <location>
        <begin position="126"/>
        <end position="135"/>
    </location>
</feature>
<proteinExistence type="predicted"/>
<feature type="region of interest" description="Disordered" evidence="1">
    <location>
        <begin position="120"/>
        <end position="185"/>
    </location>
</feature>
<organism evidence="2 3">
    <name type="scientific">Pseudoscardovia radai</name>
    <dbReference type="NCBI Taxonomy" id="987066"/>
    <lineage>
        <taxon>Bacteria</taxon>
        <taxon>Bacillati</taxon>
        <taxon>Actinomycetota</taxon>
        <taxon>Actinomycetes</taxon>
        <taxon>Bifidobacteriales</taxon>
        <taxon>Bifidobacteriaceae</taxon>
        <taxon>Pseudoscardovia</taxon>
    </lineage>
</organism>